<evidence type="ECO:0000313" key="2">
    <source>
        <dbReference type="Proteomes" id="UP000643672"/>
    </source>
</evidence>
<reference evidence="1 2" key="1">
    <citation type="submission" date="2020-05" db="EMBL/GenBank/DDBJ databases">
        <authorList>
            <person name="Petersen J."/>
            <person name="Sayavedra L."/>
        </authorList>
    </citation>
    <scope>NUCLEOTIDE SEQUENCE [LARGE SCALE GENOMIC DNA]</scope>
    <source>
        <strain evidence="1">B thermophilus SOXS</strain>
    </source>
</reference>
<organism evidence="1 2">
    <name type="scientific">Bathymodiolus thermophilus thioautotrophic gill symbiont</name>
    <dbReference type="NCBI Taxonomy" id="2360"/>
    <lineage>
        <taxon>Bacteria</taxon>
        <taxon>Pseudomonadati</taxon>
        <taxon>Pseudomonadota</taxon>
        <taxon>Gammaproteobacteria</taxon>
        <taxon>sulfur-oxidizing symbionts</taxon>
    </lineage>
</organism>
<dbReference type="EMBL" id="CAESAQ020000028">
    <property type="protein sequence ID" value="CAB5496145.1"/>
    <property type="molecule type" value="Genomic_DNA"/>
</dbReference>
<protein>
    <submittedName>
        <fullName evidence="1">Uncharacterized protein</fullName>
    </submittedName>
</protein>
<comment type="caution">
    <text evidence="1">The sequence shown here is derived from an EMBL/GenBank/DDBJ whole genome shotgun (WGS) entry which is preliminary data.</text>
</comment>
<keyword evidence="2" id="KW-1185">Reference proteome</keyword>
<gene>
    <name evidence="1" type="ORF">THERMOS_437</name>
</gene>
<evidence type="ECO:0000313" key="1">
    <source>
        <dbReference type="EMBL" id="CAB5496145.1"/>
    </source>
</evidence>
<dbReference type="Proteomes" id="UP000643672">
    <property type="component" value="Unassembled WGS sequence"/>
</dbReference>
<name>A0A8H8XBL1_9GAMM</name>
<dbReference type="AlphaFoldDB" id="A0A8H8XBL1"/>
<accession>A0A8H8XBL1</accession>
<sequence>MNHQKSTFHSFGHFLNTVLALLEQGLRNLLSWQKMNFANYPYLHKSL</sequence>
<proteinExistence type="predicted"/>